<keyword evidence="1" id="KW-1133">Transmembrane helix</keyword>
<dbReference type="Proteomes" id="UP000241769">
    <property type="component" value="Unassembled WGS sequence"/>
</dbReference>
<organism evidence="2 3">
    <name type="scientific">Planoprotostelium fungivorum</name>
    <dbReference type="NCBI Taxonomy" id="1890364"/>
    <lineage>
        <taxon>Eukaryota</taxon>
        <taxon>Amoebozoa</taxon>
        <taxon>Evosea</taxon>
        <taxon>Variosea</taxon>
        <taxon>Cavosteliida</taxon>
        <taxon>Cavosteliaceae</taxon>
        <taxon>Planoprotostelium</taxon>
    </lineage>
</organism>
<dbReference type="InParanoid" id="A0A2P6N207"/>
<evidence type="ECO:0000256" key="1">
    <source>
        <dbReference type="SAM" id="Phobius"/>
    </source>
</evidence>
<evidence type="ECO:0000313" key="3">
    <source>
        <dbReference type="Proteomes" id="UP000241769"/>
    </source>
</evidence>
<reference evidence="2 3" key="1">
    <citation type="journal article" date="2018" name="Genome Biol. Evol.">
        <title>Multiple Roots of Fruiting Body Formation in Amoebozoa.</title>
        <authorList>
            <person name="Hillmann F."/>
            <person name="Forbes G."/>
            <person name="Novohradska S."/>
            <person name="Ferling I."/>
            <person name="Riege K."/>
            <person name="Groth M."/>
            <person name="Westermann M."/>
            <person name="Marz M."/>
            <person name="Spaller T."/>
            <person name="Winckler T."/>
            <person name="Schaap P."/>
            <person name="Glockner G."/>
        </authorList>
    </citation>
    <scope>NUCLEOTIDE SEQUENCE [LARGE SCALE GENOMIC DNA]</scope>
    <source>
        <strain evidence="2 3">Jena</strain>
    </source>
</reference>
<feature type="transmembrane region" description="Helical" evidence="1">
    <location>
        <begin position="49"/>
        <end position="67"/>
    </location>
</feature>
<dbReference type="EMBL" id="MDYQ01000248">
    <property type="protein sequence ID" value="PRP77983.1"/>
    <property type="molecule type" value="Genomic_DNA"/>
</dbReference>
<proteinExistence type="predicted"/>
<accession>A0A2P6N207</accession>
<keyword evidence="1" id="KW-0472">Membrane</keyword>
<keyword evidence="3" id="KW-1185">Reference proteome</keyword>
<gene>
    <name evidence="2" type="ORF">PROFUN_14103</name>
</gene>
<protein>
    <submittedName>
        <fullName evidence="2">Uncharacterized protein</fullName>
    </submittedName>
</protein>
<sequence length="71" mass="8431">MDDDFRLTPQQRAEMIQRLKRRVAAVDVEQLERDAPIFDGRCVGCGLDFFVYALFGLAFYYTIFYHYNLQL</sequence>
<comment type="caution">
    <text evidence="2">The sequence shown here is derived from an EMBL/GenBank/DDBJ whole genome shotgun (WGS) entry which is preliminary data.</text>
</comment>
<evidence type="ECO:0000313" key="2">
    <source>
        <dbReference type="EMBL" id="PRP77983.1"/>
    </source>
</evidence>
<dbReference type="AlphaFoldDB" id="A0A2P6N207"/>
<keyword evidence="1" id="KW-0812">Transmembrane</keyword>
<name>A0A2P6N207_9EUKA</name>